<accession>A0A9D4EJ99</accession>
<evidence type="ECO:0000259" key="3">
    <source>
        <dbReference type="Pfam" id="PF07959"/>
    </source>
</evidence>
<keyword evidence="1" id="KW-0808">Transferase</keyword>
<evidence type="ECO:0000256" key="1">
    <source>
        <dbReference type="ARBA" id="ARBA00022679"/>
    </source>
</evidence>
<keyword evidence="2" id="KW-0547">Nucleotide-binding</keyword>
<organism evidence="4 5">
    <name type="scientific">Dreissena polymorpha</name>
    <name type="common">Zebra mussel</name>
    <name type="synonym">Mytilus polymorpha</name>
    <dbReference type="NCBI Taxonomy" id="45954"/>
    <lineage>
        <taxon>Eukaryota</taxon>
        <taxon>Metazoa</taxon>
        <taxon>Spiralia</taxon>
        <taxon>Lophotrochozoa</taxon>
        <taxon>Mollusca</taxon>
        <taxon>Bivalvia</taxon>
        <taxon>Autobranchia</taxon>
        <taxon>Heteroconchia</taxon>
        <taxon>Euheterodonta</taxon>
        <taxon>Imparidentia</taxon>
        <taxon>Neoheterodontei</taxon>
        <taxon>Myida</taxon>
        <taxon>Dreissenoidea</taxon>
        <taxon>Dreissenidae</taxon>
        <taxon>Dreissena</taxon>
    </lineage>
</organism>
<dbReference type="InterPro" id="IPR012887">
    <property type="entry name" value="GDP_fucose_pyrophosphorylase"/>
</dbReference>
<dbReference type="Proteomes" id="UP000828390">
    <property type="component" value="Unassembled WGS sequence"/>
</dbReference>
<evidence type="ECO:0000256" key="2">
    <source>
        <dbReference type="ARBA" id="ARBA00022741"/>
    </source>
</evidence>
<dbReference type="AlphaFoldDB" id="A0A9D4EJ99"/>
<protein>
    <recommendedName>
        <fullName evidence="3">GDP-fucose pyrophosphorylase domain-containing protein</fullName>
    </recommendedName>
</protein>
<gene>
    <name evidence="4" type="ORF">DPMN_180506</name>
</gene>
<name>A0A9D4EJ99_DREPO</name>
<comment type="caution">
    <text evidence="4">The sequence shown here is derived from an EMBL/GenBank/DDBJ whole genome shotgun (WGS) entry which is preliminary data.</text>
</comment>
<feature type="domain" description="GDP-fucose pyrophosphorylase" evidence="3">
    <location>
        <begin position="1"/>
        <end position="54"/>
    </location>
</feature>
<proteinExistence type="predicted"/>
<dbReference type="EMBL" id="JAIWYP010000009">
    <property type="protein sequence ID" value="KAH3779027.1"/>
    <property type="molecule type" value="Genomic_DNA"/>
</dbReference>
<evidence type="ECO:0000313" key="5">
    <source>
        <dbReference type="Proteomes" id="UP000828390"/>
    </source>
</evidence>
<evidence type="ECO:0000313" key="4">
    <source>
        <dbReference type="EMBL" id="KAH3779027.1"/>
    </source>
</evidence>
<keyword evidence="5" id="KW-1185">Reference proteome</keyword>
<reference evidence="4" key="1">
    <citation type="journal article" date="2019" name="bioRxiv">
        <title>The Genome of the Zebra Mussel, Dreissena polymorpha: A Resource for Invasive Species Research.</title>
        <authorList>
            <person name="McCartney M.A."/>
            <person name="Auch B."/>
            <person name="Kono T."/>
            <person name="Mallez S."/>
            <person name="Zhang Y."/>
            <person name="Obille A."/>
            <person name="Becker A."/>
            <person name="Abrahante J.E."/>
            <person name="Garbe J."/>
            <person name="Badalamenti J.P."/>
            <person name="Herman A."/>
            <person name="Mangelson H."/>
            <person name="Liachko I."/>
            <person name="Sullivan S."/>
            <person name="Sone E.D."/>
            <person name="Koren S."/>
            <person name="Silverstein K.A.T."/>
            <person name="Beckman K.B."/>
            <person name="Gohl D.M."/>
        </authorList>
    </citation>
    <scope>NUCLEOTIDE SEQUENCE</scope>
    <source>
        <strain evidence="4">Duluth1</strain>
        <tissue evidence="4">Whole animal</tissue>
    </source>
</reference>
<sequence>MNSILEKGVSVGPKSEVTHSHIQRQITIGKDSFISGLVTSPESAVHCFQFPDKLEFAEFIIVQCYTFNSLSLASPCTC</sequence>
<dbReference type="Pfam" id="PF07959">
    <property type="entry name" value="Fucose_pyrophosphorylase"/>
    <property type="match status" value="1"/>
</dbReference>
<reference evidence="4" key="2">
    <citation type="submission" date="2020-11" db="EMBL/GenBank/DDBJ databases">
        <authorList>
            <person name="McCartney M.A."/>
            <person name="Auch B."/>
            <person name="Kono T."/>
            <person name="Mallez S."/>
            <person name="Becker A."/>
            <person name="Gohl D.M."/>
            <person name="Silverstein K.A.T."/>
            <person name="Koren S."/>
            <person name="Bechman K.B."/>
            <person name="Herman A."/>
            <person name="Abrahante J.E."/>
            <person name="Garbe J."/>
        </authorList>
    </citation>
    <scope>NUCLEOTIDE SEQUENCE</scope>
    <source>
        <strain evidence="4">Duluth1</strain>
        <tissue evidence="4">Whole animal</tissue>
    </source>
</reference>